<comment type="similarity">
    <text evidence="1">Belongs to the NifU family.</text>
</comment>
<organism evidence="3 4">
    <name type="scientific">Anaeramoeba flamelloides</name>
    <dbReference type="NCBI Taxonomy" id="1746091"/>
    <lineage>
        <taxon>Eukaryota</taxon>
        <taxon>Metamonada</taxon>
        <taxon>Anaeramoebidae</taxon>
        <taxon>Anaeramoeba</taxon>
    </lineage>
</organism>
<evidence type="ECO:0000259" key="2">
    <source>
        <dbReference type="Pfam" id="PF01106"/>
    </source>
</evidence>
<dbReference type="PANTHER" id="PTHR11178">
    <property type="entry name" value="IRON-SULFUR CLUSTER SCAFFOLD PROTEIN NFU-RELATED"/>
    <property type="match status" value="1"/>
</dbReference>
<accession>A0AAV7YP94</accession>
<evidence type="ECO:0000313" key="4">
    <source>
        <dbReference type="Proteomes" id="UP001146793"/>
    </source>
</evidence>
<dbReference type="Proteomes" id="UP001146793">
    <property type="component" value="Unassembled WGS sequence"/>
</dbReference>
<name>A0AAV7YP94_9EUKA</name>
<proteinExistence type="inferred from homology"/>
<dbReference type="EMBL" id="JANTQA010000057">
    <property type="protein sequence ID" value="KAJ3429453.1"/>
    <property type="molecule type" value="Genomic_DNA"/>
</dbReference>
<dbReference type="InterPro" id="IPR034904">
    <property type="entry name" value="FSCA_dom_sf"/>
</dbReference>
<evidence type="ECO:0000256" key="1">
    <source>
        <dbReference type="ARBA" id="ARBA00006420"/>
    </source>
</evidence>
<comment type="caution">
    <text evidence="3">The sequence shown here is derived from an EMBL/GenBank/DDBJ whole genome shotgun (WGS) entry which is preliminary data.</text>
</comment>
<dbReference type="AlphaFoldDB" id="A0AAV7YP94"/>
<reference evidence="3" key="1">
    <citation type="submission" date="2022-08" db="EMBL/GenBank/DDBJ databases">
        <title>Novel sulphate-reducing endosymbionts in the free-living metamonad Anaeramoeba.</title>
        <authorList>
            <person name="Jerlstrom-Hultqvist J."/>
            <person name="Cepicka I."/>
            <person name="Gallot-Lavallee L."/>
            <person name="Salas-Leiva D."/>
            <person name="Curtis B.A."/>
            <person name="Zahonova K."/>
            <person name="Pipaliya S."/>
            <person name="Dacks J."/>
            <person name="Roger A.J."/>
        </authorList>
    </citation>
    <scope>NUCLEOTIDE SEQUENCE</scope>
    <source>
        <strain evidence="3">Busselton2</strain>
    </source>
</reference>
<dbReference type="GO" id="GO:0005506">
    <property type="term" value="F:iron ion binding"/>
    <property type="evidence" value="ECO:0007669"/>
    <property type="project" value="InterPro"/>
</dbReference>
<dbReference type="Pfam" id="PF01106">
    <property type="entry name" value="NifU"/>
    <property type="match status" value="1"/>
</dbReference>
<gene>
    <name evidence="3" type="ORF">M0812_24805</name>
</gene>
<sequence>MSLVPFKNFSLVNSQSISFLSVGTRSCLRTFSTIQKPKTKKKSKVEEAVFDQTHKTTDNNTIKPTKEERELEEKIQGLLKNKIAPLLRSHGGGIQYVSFNHLTGILYVKLTNACHGCPSQTMTLKHGVQKILAKIEPKIQAVELAR</sequence>
<dbReference type="SUPFAM" id="SSF117916">
    <property type="entry name" value="Fe-S cluster assembly (FSCA) domain-like"/>
    <property type="match status" value="1"/>
</dbReference>
<dbReference type="GO" id="GO:0016226">
    <property type="term" value="P:iron-sulfur cluster assembly"/>
    <property type="evidence" value="ECO:0007669"/>
    <property type="project" value="InterPro"/>
</dbReference>
<dbReference type="Gene3D" id="3.30.300.130">
    <property type="entry name" value="Fe-S cluster assembly (FSCA)"/>
    <property type="match status" value="1"/>
</dbReference>
<protein>
    <submittedName>
        <fullName evidence="3">Iron-sulfur cluster scaffold protein nfu-related</fullName>
    </submittedName>
</protein>
<evidence type="ECO:0000313" key="3">
    <source>
        <dbReference type="EMBL" id="KAJ3429453.1"/>
    </source>
</evidence>
<dbReference type="InterPro" id="IPR001075">
    <property type="entry name" value="NIF_FeS_clus_asmbl_NifU_C"/>
</dbReference>
<feature type="domain" description="NIF system FeS cluster assembly NifU C-terminal" evidence="2">
    <location>
        <begin position="75"/>
        <end position="143"/>
    </location>
</feature>
<dbReference type="GO" id="GO:0051536">
    <property type="term" value="F:iron-sulfur cluster binding"/>
    <property type="evidence" value="ECO:0007669"/>
    <property type="project" value="InterPro"/>
</dbReference>